<comment type="similarity">
    <text evidence="1">Belongs to the SMC family. SMC5 subfamily.</text>
</comment>
<evidence type="ECO:0000256" key="5">
    <source>
        <dbReference type="SAM" id="MobiDB-lite"/>
    </source>
</evidence>
<reference evidence="6 7" key="1">
    <citation type="journal article" date="2022" name="bioRxiv">
        <title>Genomics of Preaxostyla Flagellates Illuminates Evolutionary Transitions and the Path Towards Mitochondrial Loss.</title>
        <authorList>
            <person name="Novak L.V.F."/>
            <person name="Treitli S.C."/>
            <person name="Pyrih J."/>
            <person name="Halakuc P."/>
            <person name="Pipaliya S.V."/>
            <person name="Vacek V."/>
            <person name="Brzon O."/>
            <person name="Soukal P."/>
            <person name="Eme L."/>
            <person name="Dacks J.B."/>
            <person name="Karnkowska A."/>
            <person name="Elias M."/>
            <person name="Hampl V."/>
        </authorList>
    </citation>
    <scope>NUCLEOTIDE SEQUENCE [LARGE SCALE GENOMIC DNA]</scope>
    <source>
        <strain evidence="6">NAU3</strain>
        <tissue evidence="6">Gut</tissue>
    </source>
</reference>
<dbReference type="InterPro" id="IPR027417">
    <property type="entry name" value="P-loop_NTPase"/>
</dbReference>
<comment type="caution">
    <text evidence="6">The sequence shown here is derived from an EMBL/GenBank/DDBJ whole genome shotgun (WGS) entry which is preliminary data.</text>
</comment>
<keyword evidence="7" id="KW-1185">Reference proteome</keyword>
<feature type="compositionally biased region" description="Basic and acidic residues" evidence="5">
    <location>
        <begin position="1264"/>
        <end position="1274"/>
    </location>
</feature>
<feature type="region of interest" description="Disordered" evidence="5">
    <location>
        <begin position="1207"/>
        <end position="1333"/>
    </location>
</feature>
<evidence type="ECO:0000256" key="2">
    <source>
        <dbReference type="ARBA" id="ARBA00018687"/>
    </source>
</evidence>
<proteinExistence type="inferred from homology"/>
<feature type="coiled-coil region" evidence="4">
    <location>
        <begin position="339"/>
        <end position="493"/>
    </location>
</feature>
<keyword evidence="3 4" id="KW-0175">Coiled coil</keyword>
<dbReference type="SUPFAM" id="SSF52540">
    <property type="entry name" value="P-loop containing nucleoside triphosphate hydrolases"/>
    <property type="match status" value="1"/>
</dbReference>
<dbReference type="Gene3D" id="3.40.50.300">
    <property type="entry name" value="P-loop containing nucleotide triphosphate hydrolases"/>
    <property type="match status" value="2"/>
</dbReference>
<feature type="compositionally biased region" description="Acidic residues" evidence="5">
    <location>
        <begin position="1286"/>
        <end position="1304"/>
    </location>
</feature>
<dbReference type="PANTHER" id="PTHR45916:SF1">
    <property type="entry name" value="STRUCTURAL MAINTENANCE OF CHROMOSOMES PROTEIN 5"/>
    <property type="match status" value="1"/>
</dbReference>
<feature type="compositionally biased region" description="Acidic residues" evidence="5">
    <location>
        <begin position="1554"/>
        <end position="1563"/>
    </location>
</feature>
<feature type="compositionally biased region" description="Basic and acidic residues" evidence="5">
    <location>
        <begin position="1538"/>
        <end position="1551"/>
    </location>
</feature>
<sequence>MQSLHSHSDPLLIQPQFTTLHNSATVSTGAHVSTSPIWEGIDLAPYPVSSIVRIYLRNFMAYEEQYFFPGPKLNLILGPNGSGKSTILCALILGFGGSPQDLPRQKTISEFIRNSEQRETEAPRQKKNQKGPDDPTQPSEDQPQALEPSEPTPLLATPTPAPSVQGEDGKKIRSSHSKQTATIELAVVVPDATKNKSVILISRQIDTADCSIWKLNNKRTTEKNVTQIIAKLRIHPNRLTQFLPQERISTLAATDPAHLLQETQQSLLPIDAIEAYNELIQNHNRRIEILTFEVTVKKQLETLQEMNRSILPSVERHKATLKRRERIYYLEKKRFWLVYMDRKNECKELEKSISDLEALVNEKKMVEMTKIVEDVEQLKKHKDKLQSELQTQNRKYESQLDQVRELDTKISKIKDDIEDTKEKEKERQAHLKQRLVEKKKLMDRLKEEERLAEESTEKMLQIDTQIAEAKAHNDEVENQIMLVQNERNNLNLESYRIKQRSYQIQDLIQREETRRSTVRSKLATKFPNIHQVNNILQQQRKRRMFKEDILGPVAVELIVQDEGDEYNTSSSKTPRRTTASLNRFFVEHCIGTTILRSFVGLNEDDKNSFYEILREQHTKASLLRINDKMPIGQSGMPMDAQSQAQFRRYGIIGMLSSKIACAPAIRVTLEQMCGINRIAIATEQFHETSSQFFSQDASSPFNTHKISRVCTPSRIMTANRSFYDQSNIIVTAEYPRSPNYLVSSPWPVANSQLQNIIPKSGDPHRDQKMTANLTAVPDNYFESFYDNLRHLPIPMDAPLNQPNFLQQLQQECQNDSDGISRSLDEQEARLSEFKGSQGQFITDLNAMLISKKQLQRFQTQPRQTIRQLKLIETEENDDRLRIKKRLQKERAAKLLEEKAAAAGKTEENNAEDDEGSEEDLGLPVVHKRKRGRPPKVDNERKRLFGIKRAFQQKTEEDPLVTIKKEKEEIIAAQEKEEIDVYAQPDAVSVGVKRKIAQLEQTRIELRDQLKKLQKSTEGQMKQLQTHSEAVKDAQDHIKEKEQMRERLRKEINNLEHQLVQTRASFEDAQQRANAALKTAEQEAPQTDEKMVEMMRALPSQLPLLDAELGALRSAAEMGQADRLAEQKAMEFEDREKEITKQIDVVNQAERDSFEMKLQTNILYTRWIRPLRTSVAKLSDAFESNMKKLGKKGKILIGKVRKDGIIQDEQESRKRRNEKLAEAKEKENEQEKTKSSQPKKNTTSEEPAMIKDESDVLPNPMEEPETVKKPAEPQSHRKKEKRMQLFDSEDDSVSDYQESESDEEFMPNKETRKTQRHTQKPRSETHLTPFKFNPNNPLLASININQDDLEEYDFSEKEKDKLGLIIMVCFVPSVSAQLEPLCLGRQSGGEKSVSLMLFLLALQTIANQKMDEHDPKQAIENTAEDVPQPLDDEQPTFFDEVQFPDLIPHPLYVVDEINQGMDTINERKVMSILFESTQMPNSPQSFVITPKLLHGLAFSRGTRFMIPFDGPFVLSQTTLHRQLELLVKQSVTVAWRVDKRRREQDSHSRSNDDPSLPEDSEEHDGEIVPVVKKKRTEHTEPLQSARSFFSSLVSSRKTLSDSSRSSKSGSQNQSTANLTFTSIFTRTTQQQISRLTHMALEDTVRVKNEPDEIKKVE</sequence>
<evidence type="ECO:0000313" key="7">
    <source>
        <dbReference type="Proteomes" id="UP001281761"/>
    </source>
</evidence>
<name>A0ABQ9YEG9_9EUKA</name>
<feature type="compositionally biased region" description="Low complexity" evidence="5">
    <location>
        <begin position="145"/>
        <end position="158"/>
    </location>
</feature>
<dbReference type="EMBL" id="JARBJD010000012">
    <property type="protein sequence ID" value="KAK2962162.1"/>
    <property type="molecule type" value="Genomic_DNA"/>
</dbReference>
<organism evidence="6 7">
    <name type="scientific">Blattamonas nauphoetae</name>
    <dbReference type="NCBI Taxonomy" id="2049346"/>
    <lineage>
        <taxon>Eukaryota</taxon>
        <taxon>Metamonada</taxon>
        <taxon>Preaxostyla</taxon>
        <taxon>Oxymonadida</taxon>
        <taxon>Blattamonas</taxon>
    </lineage>
</organism>
<feature type="compositionally biased region" description="Basic and acidic residues" evidence="5">
    <location>
        <begin position="1217"/>
        <end position="1233"/>
    </location>
</feature>
<evidence type="ECO:0000256" key="4">
    <source>
        <dbReference type="SAM" id="Coils"/>
    </source>
</evidence>
<gene>
    <name evidence="6" type="ORF">BLNAU_2822</name>
</gene>
<evidence type="ECO:0000256" key="1">
    <source>
        <dbReference type="ARBA" id="ARBA00010171"/>
    </source>
</evidence>
<feature type="compositionally biased region" description="Basic and acidic residues" evidence="5">
    <location>
        <begin position="113"/>
        <end position="124"/>
    </location>
</feature>
<evidence type="ECO:0000313" key="6">
    <source>
        <dbReference type="EMBL" id="KAK2962162.1"/>
    </source>
</evidence>
<dbReference type="PANTHER" id="PTHR45916">
    <property type="entry name" value="STRUCTURAL MAINTENANCE OF CHROMOSOMES PROTEIN 5"/>
    <property type="match status" value="1"/>
</dbReference>
<feature type="compositionally biased region" description="Acidic residues" evidence="5">
    <location>
        <begin position="908"/>
        <end position="920"/>
    </location>
</feature>
<evidence type="ECO:0000256" key="3">
    <source>
        <dbReference type="ARBA" id="ARBA00023054"/>
    </source>
</evidence>
<feature type="coiled-coil region" evidence="4">
    <location>
        <begin position="995"/>
        <end position="1082"/>
    </location>
</feature>
<feature type="compositionally biased region" description="Basic and acidic residues" evidence="5">
    <location>
        <begin position="897"/>
        <end position="907"/>
    </location>
</feature>
<feature type="region of interest" description="Disordered" evidence="5">
    <location>
        <begin position="1538"/>
        <end position="1582"/>
    </location>
</feature>
<feature type="region of interest" description="Disordered" evidence="5">
    <location>
        <begin position="113"/>
        <end position="177"/>
    </location>
</feature>
<protein>
    <recommendedName>
        <fullName evidence="2">Structural maintenance of chromosomes protein 5</fullName>
    </recommendedName>
</protein>
<accession>A0ABQ9YEG9</accession>
<dbReference type="Proteomes" id="UP001281761">
    <property type="component" value="Unassembled WGS sequence"/>
</dbReference>
<feature type="region of interest" description="Disordered" evidence="5">
    <location>
        <begin position="897"/>
        <end position="941"/>
    </location>
</feature>